<protein>
    <submittedName>
        <fullName evidence="9">Oxoglutarate/iron-dependent dioxygenase</fullName>
    </submittedName>
</protein>
<dbReference type="Gene3D" id="2.60.120.330">
    <property type="entry name" value="B-lactam Antibiotic, Isopenicillin N Synthase, Chain"/>
    <property type="match status" value="1"/>
</dbReference>
<dbReference type="OrthoDB" id="288590at2759"/>
<dbReference type="STRING" id="3476.A0A2P5CZA8"/>
<comment type="similarity">
    <text evidence="1 7">Belongs to the iron/ascorbate-dependent oxidoreductase family.</text>
</comment>
<proteinExistence type="inferred from homology"/>
<evidence type="ECO:0000313" key="9">
    <source>
        <dbReference type="EMBL" id="PON66373.1"/>
    </source>
</evidence>
<keyword evidence="2 7" id="KW-0479">Metal-binding</keyword>
<keyword evidence="4 7" id="KW-0560">Oxidoreductase</keyword>
<keyword evidence="10" id="KW-1185">Reference proteome</keyword>
<evidence type="ECO:0000256" key="1">
    <source>
        <dbReference type="ARBA" id="ARBA00008056"/>
    </source>
</evidence>
<comment type="caution">
    <text evidence="9">The sequence shown here is derived from an EMBL/GenBank/DDBJ whole genome shotgun (WGS) entry which is preliminary data.</text>
</comment>
<dbReference type="Pfam" id="PF03171">
    <property type="entry name" value="2OG-FeII_Oxy"/>
    <property type="match status" value="1"/>
</dbReference>
<name>A0A2P5CZA8_PARAD</name>
<dbReference type="AlphaFoldDB" id="A0A2P5CZA8"/>
<keyword evidence="3 9" id="KW-0223">Dioxygenase</keyword>
<accession>A0A2P5CZA8</accession>
<dbReference type="InterPro" id="IPR050231">
    <property type="entry name" value="Iron_ascorbate_oxido_reductase"/>
</dbReference>
<evidence type="ECO:0000313" key="10">
    <source>
        <dbReference type="Proteomes" id="UP000237105"/>
    </source>
</evidence>
<evidence type="ECO:0000256" key="7">
    <source>
        <dbReference type="RuleBase" id="RU003682"/>
    </source>
</evidence>
<dbReference type="InterPro" id="IPR027443">
    <property type="entry name" value="IPNS-like_sf"/>
</dbReference>
<evidence type="ECO:0000256" key="2">
    <source>
        <dbReference type="ARBA" id="ARBA00022723"/>
    </source>
</evidence>
<keyword evidence="5 7" id="KW-0408">Iron</keyword>
<evidence type="ECO:0000256" key="3">
    <source>
        <dbReference type="ARBA" id="ARBA00022964"/>
    </source>
</evidence>
<dbReference type="GO" id="GO:0046872">
    <property type="term" value="F:metal ion binding"/>
    <property type="evidence" value="ECO:0007669"/>
    <property type="project" value="UniProtKB-KW"/>
</dbReference>
<dbReference type="InterPro" id="IPR044861">
    <property type="entry name" value="IPNS-like_FE2OG_OXY"/>
</dbReference>
<dbReference type="Pfam" id="PF14226">
    <property type="entry name" value="DIOX_N"/>
    <property type="match status" value="1"/>
</dbReference>
<sequence>MRSQTEQIKIPIIDFTDENLKPGSDSWVLACNQIRHALEEHGCFEAVYDKVPLEPYNSIFSAAEELFDLPIQTKQQKISDRPGCGYVGQIPIIPLYESMEVDNPTTFQSVEHFTNTMWPNGNDSFCESVHSFSKPVVELYDLATRMVFDSFGIGRLHNSNMESTSYGLRLFKFRTRQTNDTEVGVPTHTDKTFITILKQNQVDGLQIRTKDDQYIDVKPNVSSFMFIAGDALMAWTNGKIRACEHRVIAKEGKPARYSIGLFSFVNGVVHVPEELVNDEWPLQYKPFDHFNFLRFYFMEGGTEFACPIKSYCGV</sequence>
<evidence type="ECO:0000259" key="8">
    <source>
        <dbReference type="PROSITE" id="PS51471"/>
    </source>
</evidence>
<dbReference type="GO" id="GO:0051213">
    <property type="term" value="F:dioxygenase activity"/>
    <property type="evidence" value="ECO:0007669"/>
    <property type="project" value="UniProtKB-KW"/>
</dbReference>
<dbReference type="PANTHER" id="PTHR47990">
    <property type="entry name" value="2-OXOGLUTARATE (2OG) AND FE(II)-DEPENDENT OXYGENASE SUPERFAMILY PROTEIN-RELATED"/>
    <property type="match status" value="1"/>
</dbReference>
<comment type="function">
    <text evidence="6">Probable 2-oxoglutarate-dependent dioxygenase that may be involved in glucosinolates biosynthesis. May play a role in the production of aliphatic glucosinolates.</text>
</comment>
<dbReference type="SUPFAM" id="SSF51197">
    <property type="entry name" value="Clavaminate synthase-like"/>
    <property type="match status" value="1"/>
</dbReference>
<organism evidence="9 10">
    <name type="scientific">Parasponia andersonii</name>
    <name type="common">Sponia andersonii</name>
    <dbReference type="NCBI Taxonomy" id="3476"/>
    <lineage>
        <taxon>Eukaryota</taxon>
        <taxon>Viridiplantae</taxon>
        <taxon>Streptophyta</taxon>
        <taxon>Embryophyta</taxon>
        <taxon>Tracheophyta</taxon>
        <taxon>Spermatophyta</taxon>
        <taxon>Magnoliopsida</taxon>
        <taxon>eudicotyledons</taxon>
        <taxon>Gunneridae</taxon>
        <taxon>Pentapetalae</taxon>
        <taxon>rosids</taxon>
        <taxon>fabids</taxon>
        <taxon>Rosales</taxon>
        <taxon>Cannabaceae</taxon>
        <taxon>Parasponia</taxon>
    </lineage>
</organism>
<dbReference type="Proteomes" id="UP000237105">
    <property type="component" value="Unassembled WGS sequence"/>
</dbReference>
<gene>
    <name evidence="9" type="ORF">PanWU01x14_110280</name>
</gene>
<reference evidence="10" key="1">
    <citation type="submission" date="2016-06" db="EMBL/GenBank/DDBJ databases">
        <title>Parallel loss of symbiosis genes in relatives of nitrogen-fixing non-legume Parasponia.</title>
        <authorList>
            <person name="Van Velzen R."/>
            <person name="Holmer R."/>
            <person name="Bu F."/>
            <person name="Rutten L."/>
            <person name="Van Zeijl A."/>
            <person name="Liu W."/>
            <person name="Santuari L."/>
            <person name="Cao Q."/>
            <person name="Sharma T."/>
            <person name="Shen D."/>
            <person name="Roswanjaya Y."/>
            <person name="Wardhani T."/>
            <person name="Kalhor M.S."/>
            <person name="Jansen J."/>
            <person name="Van den Hoogen J."/>
            <person name="Gungor B."/>
            <person name="Hartog M."/>
            <person name="Hontelez J."/>
            <person name="Verver J."/>
            <person name="Yang W.-C."/>
            <person name="Schijlen E."/>
            <person name="Repin R."/>
            <person name="Schilthuizen M."/>
            <person name="Schranz E."/>
            <person name="Heidstra R."/>
            <person name="Miyata K."/>
            <person name="Fedorova E."/>
            <person name="Kohlen W."/>
            <person name="Bisseling T."/>
            <person name="Smit S."/>
            <person name="Geurts R."/>
        </authorList>
    </citation>
    <scope>NUCLEOTIDE SEQUENCE [LARGE SCALE GENOMIC DNA]</scope>
    <source>
        <strain evidence="10">cv. WU1-14</strain>
    </source>
</reference>
<dbReference type="InterPro" id="IPR026992">
    <property type="entry name" value="DIOX_N"/>
</dbReference>
<evidence type="ECO:0000256" key="4">
    <source>
        <dbReference type="ARBA" id="ARBA00023002"/>
    </source>
</evidence>
<dbReference type="InterPro" id="IPR005123">
    <property type="entry name" value="Oxoglu/Fe-dep_dioxygenase_dom"/>
</dbReference>
<evidence type="ECO:0000256" key="6">
    <source>
        <dbReference type="ARBA" id="ARBA00057022"/>
    </source>
</evidence>
<feature type="domain" description="Fe2OG dioxygenase" evidence="8">
    <location>
        <begin position="164"/>
        <end position="267"/>
    </location>
</feature>
<dbReference type="FunFam" id="2.60.120.330:FF:000022">
    <property type="entry name" value="Probable 2-oxoglutarate-dependent dioxygenase AOP1.2"/>
    <property type="match status" value="1"/>
</dbReference>
<evidence type="ECO:0000256" key="5">
    <source>
        <dbReference type="ARBA" id="ARBA00023004"/>
    </source>
</evidence>
<dbReference type="EMBL" id="JXTB01000080">
    <property type="protein sequence ID" value="PON66373.1"/>
    <property type="molecule type" value="Genomic_DNA"/>
</dbReference>
<dbReference type="PROSITE" id="PS51471">
    <property type="entry name" value="FE2OG_OXY"/>
    <property type="match status" value="1"/>
</dbReference>